<protein>
    <submittedName>
        <fullName evidence="1">Uncharacterized protein</fullName>
    </submittedName>
</protein>
<proteinExistence type="predicted"/>
<gene>
    <name evidence="1" type="primary">WBGene00283897</name>
</gene>
<organism evidence="1 2">
    <name type="scientific">Pristionchus pacificus</name>
    <name type="common">Parasitic nematode worm</name>
    <dbReference type="NCBI Taxonomy" id="54126"/>
    <lineage>
        <taxon>Eukaryota</taxon>
        <taxon>Metazoa</taxon>
        <taxon>Ecdysozoa</taxon>
        <taxon>Nematoda</taxon>
        <taxon>Chromadorea</taxon>
        <taxon>Rhabditida</taxon>
        <taxon>Rhabditina</taxon>
        <taxon>Diplogasteromorpha</taxon>
        <taxon>Diplogasteroidea</taxon>
        <taxon>Neodiplogasteridae</taxon>
        <taxon>Pristionchus</taxon>
    </lineage>
</organism>
<evidence type="ECO:0000313" key="2">
    <source>
        <dbReference type="Proteomes" id="UP000005239"/>
    </source>
</evidence>
<reference evidence="2" key="1">
    <citation type="journal article" date="2008" name="Nat. Genet.">
        <title>The Pristionchus pacificus genome provides a unique perspective on nematode lifestyle and parasitism.</title>
        <authorList>
            <person name="Dieterich C."/>
            <person name="Clifton S.W."/>
            <person name="Schuster L.N."/>
            <person name="Chinwalla A."/>
            <person name="Delehaunty K."/>
            <person name="Dinkelacker I."/>
            <person name="Fulton L."/>
            <person name="Fulton R."/>
            <person name="Godfrey J."/>
            <person name="Minx P."/>
            <person name="Mitreva M."/>
            <person name="Roeseler W."/>
            <person name="Tian H."/>
            <person name="Witte H."/>
            <person name="Yang S.P."/>
            <person name="Wilson R.K."/>
            <person name="Sommer R.J."/>
        </authorList>
    </citation>
    <scope>NUCLEOTIDE SEQUENCE [LARGE SCALE GENOMIC DNA]</scope>
    <source>
        <strain evidence="2">PS312</strain>
    </source>
</reference>
<dbReference type="AlphaFoldDB" id="A0A2A6C2H0"/>
<sequence length="78" mass="8818">MEPYSLLFVFERKYIIQIVVAMAIDTLQPSGAAAWSGMTSDTIPFRGYLERSNRPQINGNLKSMGAGLTLRYHFILIH</sequence>
<dbReference type="Proteomes" id="UP000005239">
    <property type="component" value="Unassembled WGS sequence"/>
</dbReference>
<accession>A0A2A6C2H0</accession>
<name>A0A2A6C2H0_PRIPA</name>
<accession>A0A8R1V341</accession>
<dbReference type="EnsemblMetazoa" id="PPA45528.1">
    <property type="protein sequence ID" value="PPA45528.1"/>
    <property type="gene ID" value="WBGene00283897"/>
</dbReference>
<keyword evidence="2" id="KW-1185">Reference proteome</keyword>
<reference evidence="1" key="2">
    <citation type="submission" date="2022-06" db="UniProtKB">
        <authorList>
            <consortium name="EnsemblMetazoa"/>
        </authorList>
    </citation>
    <scope>IDENTIFICATION</scope>
    <source>
        <strain evidence="1">PS312</strain>
    </source>
</reference>
<evidence type="ECO:0000313" key="1">
    <source>
        <dbReference type="EnsemblMetazoa" id="PPA45528.1"/>
    </source>
</evidence>